<protein>
    <submittedName>
        <fullName evidence="1">Uncharacterized protein</fullName>
    </submittedName>
</protein>
<dbReference type="AlphaFoldDB" id="A0AAV3YWZ5"/>
<evidence type="ECO:0000313" key="2">
    <source>
        <dbReference type="Proteomes" id="UP000735302"/>
    </source>
</evidence>
<gene>
    <name evidence="1" type="ORF">PoB_001356800</name>
</gene>
<comment type="caution">
    <text evidence="1">The sequence shown here is derived from an EMBL/GenBank/DDBJ whole genome shotgun (WGS) entry which is preliminary data.</text>
</comment>
<dbReference type="EMBL" id="BLXT01001651">
    <property type="protein sequence ID" value="GFN87062.1"/>
    <property type="molecule type" value="Genomic_DNA"/>
</dbReference>
<organism evidence="1 2">
    <name type="scientific">Plakobranchus ocellatus</name>
    <dbReference type="NCBI Taxonomy" id="259542"/>
    <lineage>
        <taxon>Eukaryota</taxon>
        <taxon>Metazoa</taxon>
        <taxon>Spiralia</taxon>
        <taxon>Lophotrochozoa</taxon>
        <taxon>Mollusca</taxon>
        <taxon>Gastropoda</taxon>
        <taxon>Heterobranchia</taxon>
        <taxon>Euthyneura</taxon>
        <taxon>Panpulmonata</taxon>
        <taxon>Sacoglossa</taxon>
        <taxon>Placobranchoidea</taxon>
        <taxon>Plakobranchidae</taxon>
        <taxon>Plakobranchus</taxon>
    </lineage>
</organism>
<dbReference type="Proteomes" id="UP000735302">
    <property type="component" value="Unassembled WGS sequence"/>
</dbReference>
<sequence>MSFAVTCNPALPNITSLLKTYFPVLHTSNRCKKTIPQMPMAAYRLPNSLGEALATATIQNNTIHGYTPFNTTRFITCDACTSTTSIFTSSVDNATYKIKSNLTCNSHNVIYFNTCTKCKIQCVGQTSQTLRTRLTIKNEKDTPASRHFNLPGHTLNHVHNRIHKETYWSYQLKK</sequence>
<keyword evidence="2" id="KW-1185">Reference proteome</keyword>
<evidence type="ECO:0000313" key="1">
    <source>
        <dbReference type="EMBL" id="GFN87062.1"/>
    </source>
</evidence>
<reference evidence="1 2" key="1">
    <citation type="journal article" date="2021" name="Elife">
        <title>Chloroplast acquisition without the gene transfer in kleptoplastic sea slugs, Plakobranchus ocellatus.</title>
        <authorList>
            <person name="Maeda T."/>
            <person name="Takahashi S."/>
            <person name="Yoshida T."/>
            <person name="Shimamura S."/>
            <person name="Takaki Y."/>
            <person name="Nagai Y."/>
            <person name="Toyoda A."/>
            <person name="Suzuki Y."/>
            <person name="Arimoto A."/>
            <person name="Ishii H."/>
            <person name="Satoh N."/>
            <person name="Nishiyama T."/>
            <person name="Hasebe M."/>
            <person name="Maruyama T."/>
            <person name="Minagawa J."/>
            <person name="Obokata J."/>
            <person name="Shigenobu S."/>
        </authorList>
    </citation>
    <scope>NUCLEOTIDE SEQUENCE [LARGE SCALE GENOMIC DNA]</scope>
</reference>
<proteinExistence type="predicted"/>
<accession>A0AAV3YWZ5</accession>
<name>A0AAV3YWZ5_9GAST</name>